<feature type="signal peptide" evidence="1">
    <location>
        <begin position="1"/>
        <end position="22"/>
    </location>
</feature>
<dbReference type="EMBL" id="JBHSUS010000001">
    <property type="protein sequence ID" value="MFC6441491.1"/>
    <property type="molecule type" value="Genomic_DNA"/>
</dbReference>
<dbReference type="PROSITE" id="PS51257">
    <property type="entry name" value="PROKAR_LIPOPROTEIN"/>
    <property type="match status" value="1"/>
</dbReference>
<accession>A0ABW1XP28</accession>
<organism evidence="2 3">
    <name type="scientific">Pseudobowmanella zhangzhouensis</name>
    <dbReference type="NCBI Taxonomy" id="1537679"/>
    <lineage>
        <taxon>Bacteria</taxon>
        <taxon>Pseudomonadati</taxon>
        <taxon>Pseudomonadota</taxon>
        <taxon>Gammaproteobacteria</taxon>
        <taxon>Alteromonadales</taxon>
        <taxon>Alteromonadaceae</taxon>
    </lineage>
</organism>
<name>A0ABW1XP28_9ALTE</name>
<reference evidence="3" key="1">
    <citation type="journal article" date="2019" name="Int. J. Syst. Evol. Microbiol.">
        <title>The Global Catalogue of Microorganisms (GCM) 10K type strain sequencing project: providing services to taxonomists for standard genome sequencing and annotation.</title>
        <authorList>
            <consortium name="The Broad Institute Genomics Platform"/>
            <consortium name="The Broad Institute Genome Sequencing Center for Infectious Disease"/>
            <person name="Wu L."/>
            <person name="Ma J."/>
        </authorList>
    </citation>
    <scope>NUCLEOTIDE SEQUENCE [LARGE SCALE GENOMIC DNA]</scope>
    <source>
        <strain evidence="3">CGMCC 1.16031</strain>
    </source>
</reference>
<dbReference type="Proteomes" id="UP001596364">
    <property type="component" value="Unassembled WGS sequence"/>
</dbReference>
<dbReference type="RefSeq" id="WP_217350811.1">
    <property type="nucleotide sequence ID" value="NZ_JBHSUS010000001.1"/>
</dbReference>
<comment type="caution">
    <text evidence="2">The sequence shown here is derived from an EMBL/GenBank/DDBJ whole genome shotgun (WGS) entry which is preliminary data.</text>
</comment>
<keyword evidence="3" id="KW-1185">Reference proteome</keyword>
<keyword evidence="1" id="KW-0732">Signal</keyword>
<gene>
    <name evidence="2" type="ORF">ACFP85_15160</name>
</gene>
<feature type="chain" id="PRO_5045338917" evidence="1">
    <location>
        <begin position="23"/>
        <end position="173"/>
    </location>
</feature>
<protein>
    <submittedName>
        <fullName evidence="2">Uncharacterized protein</fullName>
    </submittedName>
</protein>
<evidence type="ECO:0000313" key="3">
    <source>
        <dbReference type="Proteomes" id="UP001596364"/>
    </source>
</evidence>
<evidence type="ECO:0000313" key="2">
    <source>
        <dbReference type="EMBL" id="MFC6441491.1"/>
    </source>
</evidence>
<sequence length="173" mass="18931">MRVFFSYLIIVFAAGCASRQQALQDAAGTPLTDLNIVRQEIPAPLVQACDNPYFLPNDLMCVSIFSEIRELDLLLPADFDAPKGVKDDSLLNKGSDTLAQASVDAVKRTASDIIPFRSWIRKLTGAQRHSDLVKRAILAGNVRRAFLKGVASAQRCYVEPPQENSVPSALVDN</sequence>
<evidence type="ECO:0000256" key="1">
    <source>
        <dbReference type="SAM" id="SignalP"/>
    </source>
</evidence>
<proteinExistence type="predicted"/>